<accession>W1PDJ6</accession>
<protein>
    <submittedName>
        <fullName evidence="2">Uncharacterized protein</fullName>
    </submittedName>
</protein>
<organism evidence="2 3">
    <name type="scientific">Amborella trichopoda</name>
    <dbReference type="NCBI Taxonomy" id="13333"/>
    <lineage>
        <taxon>Eukaryota</taxon>
        <taxon>Viridiplantae</taxon>
        <taxon>Streptophyta</taxon>
        <taxon>Embryophyta</taxon>
        <taxon>Tracheophyta</taxon>
        <taxon>Spermatophyta</taxon>
        <taxon>Magnoliopsida</taxon>
        <taxon>Amborellales</taxon>
        <taxon>Amborellaceae</taxon>
        <taxon>Amborella</taxon>
    </lineage>
</organism>
<feature type="region of interest" description="Disordered" evidence="1">
    <location>
        <begin position="1"/>
        <end position="51"/>
    </location>
</feature>
<keyword evidence="3" id="KW-1185">Reference proteome</keyword>
<evidence type="ECO:0000256" key="1">
    <source>
        <dbReference type="SAM" id="MobiDB-lite"/>
    </source>
</evidence>
<dbReference type="AlphaFoldDB" id="W1PDJ6"/>
<proteinExistence type="predicted"/>
<evidence type="ECO:0000313" key="3">
    <source>
        <dbReference type="Proteomes" id="UP000017836"/>
    </source>
</evidence>
<name>W1PDJ6_AMBTC</name>
<dbReference type="HOGENOM" id="CLU_2226742_0_0_1"/>
<gene>
    <name evidence="2" type="ORF">AMTR_s00006p00180220</name>
</gene>
<evidence type="ECO:0000313" key="2">
    <source>
        <dbReference type="EMBL" id="ERN05676.1"/>
    </source>
</evidence>
<dbReference type="Proteomes" id="UP000017836">
    <property type="component" value="Unassembled WGS sequence"/>
</dbReference>
<reference evidence="3" key="1">
    <citation type="journal article" date="2013" name="Science">
        <title>The Amborella genome and the evolution of flowering plants.</title>
        <authorList>
            <consortium name="Amborella Genome Project"/>
        </authorList>
    </citation>
    <scope>NUCLEOTIDE SEQUENCE [LARGE SCALE GENOMIC DNA]</scope>
</reference>
<sequence length="106" mass="11446">MAEKPPDSGCSGTTGDLEVDSVSSGHLDLGDAATGSLGYNPQYDGSEDHADMDLSTMEMVVVNFNMTMVISDKDKDADLLHPSPMNARDVVSDIILKAIRMRSFRH</sequence>
<dbReference type="Gramene" id="ERN05676">
    <property type="protein sequence ID" value="ERN05676"/>
    <property type="gene ID" value="AMTR_s00006p00180220"/>
</dbReference>
<dbReference type="EMBL" id="KI393980">
    <property type="protein sequence ID" value="ERN05676.1"/>
    <property type="molecule type" value="Genomic_DNA"/>
</dbReference>